<keyword evidence="2" id="KW-1185">Reference proteome</keyword>
<dbReference type="PANTHER" id="PTHR33116">
    <property type="entry name" value="REVERSE TRANSCRIPTASE ZINC-BINDING DOMAIN-CONTAINING PROTEIN-RELATED-RELATED"/>
    <property type="match status" value="1"/>
</dbReference>
<organism evidence="1 2">
    <name type="scientific">Gossypium stocksii</name>
    <dbReference type="NCBI Taxonomy" id="47602"/>
    <lineage>
        <taxon>Eukaryota</taxon>
        <taxon>Viridiplantae</taxon>
        <taxon>Streptophyta</taxon>
        <taxon>Embryophyta</taxon>
        <taxon>Tracheophyta</taxon>
        <taxon>Spermatophyta</taxon>
        <taxon>Magnoliopsida</taxon>
        <taxon>eudicotyledons</taxon>
        <taxon>Gunneridae</taxon>
        <taxon>Pentapetalae</taxon>
        <taxon>rosids</taxon>
        <taxon>malvids</taxon>
        <taxon>Malvales</taxon>
        <taxon>Malvaceae</taxon>
        <taxon>Malvoideae</taxon>
        <taxon>Gossypium</taxon>
    </lineage>
</organism>
<dbReference type="EMBL" id="JAIQCV010000011">
    <property type="protein sequence ID" value="KAH1046815.1"/>
    <property type="molecule type" value="Genomic_DNA"/>
</dbReference>
<evidence type="ECO:0008006" key="3">
    <source>
        <dbReference type="Google" id="ProtNLM"/>
    </source>
</evidence>
<evidence type="ECO:0000313" key="1">
    <source>
        <dbReference type="EMBL" id="KAH1046815.1"/>
    </source>
</evidence>
<comment type="caution">
    <text evidence="1">The sequence shown here is derived from an EMBL/GenBank/DDBJ whole genome shotgun (WGS) entry which is preliminary data.</text>
</comment>
<protein>
    <recommendedName>
        <fullName evidence="3">Reverse transcriptase</fullName>
    </recommendedName>
</protein>
<name>A0A9D3UKU8_9ROSI</name>
<dbReference type="PANTHER" id="PTHR33116:SF86">
    <property type="entry name" value="REVERSE TRANSCRIPTASE DOMAIN-CONTAINING PROTEIN"/>
    <property type="match status" value="1"/>
</dbReference>
<gene>
    <name evidence="1" type="ORF">J1N35_037599</name>
</gene>
<dbReference type="OrthoDB" id="1000233at2759"/>
<proteinExistence type="predicted"/>
<dbReference type="Proteomes" id="UP000828251">
    <property type="component" value="Unassembled WGS sequence"/>
</dbReference>
<dbReference type="AlphaFoldDB" id="A0A9D3UKU8"/>
<evidence type="ECO:0000313" key="2">
    <source>
        <dbReference type="Proteomes" id="UP000828251"/>
    </source>
</evidence>
<sequence length="201" mass="23424">SHLATTYTNILSLLDPDKIYDIITRIQSQTSLTLNYLPSCRIVFFHLLSDAQNYGDIHGIRVLEKLDHYLGLSLFIGKQKTGAFKHILDHFSNRINSWSKPLLSYGGKKVFNKSILQLLLIYAMSVLLAPRGMMEEMTSKIYRWWWASKEKGHGWAMFAWDKKYLPKGMDDIGFIDLRLFNLALINRQVYRLISRKDTLCF</sequence>
<feature type="non-terminal residue" evidence="1">
    <location>
        <position position="1"/>
    </location>
</feature>
<accession>A0A9D3UKU8</accession>
<reference evidence="1 2" key="1">
    <citation type="journal article" date="2021" name="Plant Biotechnol. J.">
        <title>Multi-omics assisted identification of the key and species-specific regulatory components of drought-tolerant mechanisms in Gossypium stocksii.</title>
        <authorList>
            <person name="Yu D."/>
            <person name="Ke L."/>
            <person name="Zhang D."/>
            <person name="Wu Y."/>
            <person name="Sun Y."/>
            <person name="Mei J."/>
            <person name="Sun J."/>
            <person name="Sun Y."/>
        </authorList>
    </citation>
    <scope>NUCLEOTIDE SEQUENCE [LARGE SCALE GENOMIC DNA]</scope>
    <source>
        <strain evidence="2">cv. E1</strain>
        <tissue evidence="1">Leaf</tissue>
    </source>
</reference>